<sequence>MAVLCLLSNTPWPWPTPAGAASAGCAEKCPERACRRHGGSEHLELHGAFSISLRAPGTESLSRFGYLAERVAQELFLGRCGVSPLGWGDFETRPADLCRRVWKLGPGRSPSPRAMCLRFVLAGPSGRAYSTGQSIALGEGTEAILRREIMKRRTFLVVAVLCVVCFLYFRKAPKHWNGAPPESTPSQRSDRRRQPRPKSAQEKADTTSTESCDALGVTCASNYFSTWKWPEAGSCALGTRNGYPVPDPRCTPGGIVANLSASLLEDPRWRTKCIRNCQSTEKQKHVTYSWYGLAAPTGNNGASQICELDHLVPLELGGADGLGNIWPQCGPDDVRLRDRYFKRKDQVENYLAAKVRAGEMSLEEAQRGIAADWTQYLDVSKAP</sequence>
<gene>
    <name evidence="2" type="ORF">SAMN05443244_0994</name>
</gene>
<name>A0A1H4K598_9BACT</name>
<accession>A0A1H4K598</accession>
<dbReference type="AlphaFoldDB" id="A0A1H4K598"/>
<feature type="region of interest" description="Disordered" evidence="1">
    <location>
        <begin position="177"/>
        <end position="207"/>
    </location>
</feature>
<evidence type="ECO:0008006" key="4">
    <source>
        <dbReference type="Google" id="ProtNLM"/>
    </source>
</evidence>
<organism evidence="2 3">
    <name type="scientific">Terriglobus roseus</name>
    <dbReference type="NCBI Taxonomy" id="392734"/>
    <lineage>
        <taxon>Bacteria</taxon>
        <taxon>Pseudomonadati</taxon>
        <taxon>Acidobacteriota</taxon>
        <taxon>Terriglobia</taxon>
        <taxon>Terriglobales</taxon>
        <taxon>Acidobacteriaceae</taxon>
        <taxon>Terriglobus</taxon>
    </lineage>
</organism>
<reference evidence="2 3" key="1">
    <citation type="submission" date="2016-10" db="EMBL/GenBank/DDBJ databases">
        <authorList>
            <person name="de Groot N.N."/>
        </authorList>
    </citation>
    <scope>NUCLEOTIDE SEQUENCE [LARGE SCALE GENOMIC DNA]</scope>
    <source>
        <strain evidence="2 3">AB35.6</strain>
    </source>
</reference>
<evidence type="ECO:0000313" key="2">
    <source>
        <dbReference type="EMBL" id="SEB53258.1"/>
    </source>
</evidence>
<proteinExistence type="predicted"/>
<dbReference type="EMBL" id="FNSD01000001">
    <property type="protein sequence ID" value="SEB53258.1"/>
    <property type="molecule type" value="Genomic_DNA"/>
</dbReference>
<evidence type="ECO:0000256" key="1">
    <source>
        <dbReference type="SAM" id="MobiDB-lite"/>
    </source>
</evidence>
<evidence type="ECO:0000313" key="3">
    <source>
        <dbReference type="Proteomes" id="UP000182409"/>
    </source>
</evidence>
<protein>
    <recommendedName>
        <fullName evidence="4">HNH endonuclease</fullName>
    </recommendedName>
</protein>
<dbReference type="Proteomes" id="UP000182409">
    <property type="component" value="Unassembled WGS sequence"/>
</dbReference>